<name>A0ABW1DFW6_9DEIO</name>
<dbReference type="EMBL" id="JBHSOH010000001">
    <property type="protein sequence ID" value="MFC5846699.1"/>
    <property type="molecule type" value="Genomic_DNA"/>
</dbReference>
<dbReference type="Proteomes" id="UP001595979">
    <property type="component" value="Unassembled WGS sequence"/>
</dbReference>
<organism evidence="1 2">
    <name type="scientific">Deinococcus petrolearius</name>
    <dbReference type="NCBI Taxonomy" id="1751295"/>
    <lineage>
        <taxon>Bacteria</taxon>
        <taxon>Thermotogati</taxon>
        <taxon>Deinococcota</taxon>
        <taxon>Deinococci</taxon>
        <taxon>Deinococcales</taxon>
        <taxon>Deinococcaceae</taxon>
        <taxon>Deinococcus</taxon>
    </lineage>
</organism>
<keyword evidence="2" id="KW-1185">Reference proteome</keyword>
<evidence type="ECO:0000313" key="1">
    <source>
        <dbReference type="EMBL" id="MFC5846699.1"/>
    </source>
</evidence>
<accession>A0ABW1DFW6</accession>
<proteinExistence type="predicted"/>
<gene>
    <name evidence="1" type="ORF">ACFPQ6_00110</name>
</gene>
<comment type="caution">
    <text evidence="1">The sequence shown here is derived from an EMBL/GenBank/DDBJ whole genome shotgun (WGS) entry which is preliminary data.</text>
</comment>
<dbReference type="RefSeq" id="WP_380044952.1">
    <property type="nucleotide sequence ID" value="NZ_JBHSOH010000001.1"/>
</dbReference>
<evidence type="ECO:0000313" key="2">
    <source>
        <dbReference type="Proteomes" id="UP001595979"/>
    </source>
</evidence>
<evidence type="ECO:0008006" key="3">
    <source>
        <dbReference type="Google" id="ProtNLM"/>
    </source>
</evidence>
<sequence length="92" mass="9934">MAADRALPFRPGSQAHRLLALTTPEPTPLDELAARMPRGVTILNTAKAAHQCEQLDLLIASGRRRGRGRAVNTRSYAITPKGQRVLALLGLP</sequence>
<reference evidence="2" key="1">
    <citation type="journal article" date="2019" name="Int. J. Syst. Evol. Microbiol.">
        <title>The Global Catalogue of Microorganisms (GCM) 10K type strain sequencing project: providing services to taxonomists for standard genome sequencing and annotation.</title>
        <authorList>
            <consortium name="The Broad Institute Genomics Platform"/>
            <consortium name="The Broad Institute Genome Sequencing Center for Infectious Disease"/>
            <person name="Wu L."/>
            <person name="Ma J."/>
        </authorList>
    </citation>
    <scope>NUCLEOTIDE SEQUENCE [LARGE SCALE GENOMIC DNA]</scope>
    <source>
        <strain evidence="2">CGMCC 1.15053</strain>
    </source>
</reference>
<protein>
    <recommendedName>
        <fullName evidence="3">Transcriptional regulator</fullName>
    </recommendedName>
</protein>